<evidence type="ECO:0000256" key="6">
    <source>
        <dbReference type="ARBA" id="ARBA00023136"/>
    </source>
</evidence>
<evidence type="ECO:0000256" key="7">
    <source>
        <dbReference type="SAM" id="Phobius"/>
    </source>
</evidence>
<evidence type="ECO:0000256" key="5">
    <source>
        <dbReference type="ARBA" id="ARBA00022989"/>
    </source>
</evidence>
<dbReference type="EMBL" id="JAEEGC010000218">
    <property type="protein sequence ID" value="MBV7276858.1"/>
    <property type="molecule type" value="Genomic_DNA"/>
</dbReference>
<protein>
    <submittedName>
        <fullName evidence="8">Permease</fullName>
    </submittedName>
</protein>
<dbReference type="PANTHER" id="PTHR34184:SF4">
    <property type="entry name" value="UPF0718 PROTEIN YCGR"/>
    <property type="match status" value="1"/>
</dbReference>
<evidence type="ECO:0000313" key="9">
    <source>
        <dbReference type="Proteomes" id="UP000694308"/>
    </source>
</evidence>
<feature type="transmembrane region" description="Helical" evidence="7">
    <location>
        <begin position="91"/>
        <end position="108"/>
    </location>
</feature>
<reference evidence="8" key="1">
    <citation type="submission" date="2020-12" db="EMBL/GenBank/DDBJ databases">
        <title>Clostridium thailandense sp. nov., a novel acetogenic bacterium isolated from peat land soil in Thailand.</title>
        <authorList>
            <person name="Chaikitkaew S."/>
            <person name="Birkeland N.K."/>
        </authorList>
    </citation>
    <scope>NUCLEOTIDE SEQUENCE</scope>
    <source>
        <strain evidence="8">PL3</strain>
    </source>
</reference>
<dbReference type="InterPro" id="IPR052923">
    <property type="entry name" value="UPF0718"/>
</dbReference>
<sequence length="179" mass="20510">MAKNFIIITICIPFLTILFLSIPLLMSTLHFSLPQVRFKFLTENSILQEFSIIFLSIILEAFPFIMVGTILSSIIQIFITEEALSRIIPRNRFLGLLCASLIGLIVPICDCGHAHHNSNKKYDIKSTIIDIIKHTNIKLHDVGRYLIIGSFLSAIMQTFISRRYILLESSKFYKLFTQN</sequence>
<keyword evidence="3" id="KW-1003">Cell membrane</keyword>
<name>A0A949X659_9CLOT</name>
<feature type="transmembrane region" description="Helical" evidence="7">
    <location>
        <begin position="7"/>
        <end position="32"/>
    </location>
</feature>
<proteinExistence type="inferred from homology"/>
<keyword evidence="6 7" id="KW-0472">Membrane</keyword>
<accession>A0A949X659</accession>
<evidence type="ECO:0000256" key="2">
    <source>
        <dbReference type="ARBA" id="ARBA00006386"/>
    </source>
</evidence>
<dbReference type="GO" id="GO:0005886">
    <property type="term" value="C:plasma membrane"/>
    <property type="evidence" value="ECO:0007669"/>
    <property type="project" value="UniProtKB-SubCell"/>
</dbReference>
<comment type="similarity">
    <text evidence="2">Belongs to the UPF0718 family.</text>
</comment>
<dbReference type="InterPro" id="IPR005524">
    <property type="entry name" value="DUF318"/>
</dbReference>
<evidence type="ECO:0000313" key="8">
    <source>
        <dbReference type="EMBL" id="MBV7276858.1"/>
    </source>
</evidence>
<comment type="subcellular location">
    <subcellularLocation>
        <location evidence="1">Cell membrane</location>
        <topology evidence="1">Multi-pass membrane protein</topology>
    </subcellularLocation>
</comment>
<organism evidence="8 9">
    <name type="scientific">Clostridium thailandense</name>
    <dbReference type="NCBI Taxonomy" id="2794346"/>
    <lineage>
        <taxon>Bacteria</taxon>
        <taxon>Bacillati</taxon>
        <taxon>Bacillota</taxon>
        <taxon>Clostridia</taxon>
        <taxon>Eubacteriales</taxon>
        <taxon>Clostridiaceae</taxon>
        <taxon>Clostridium</taxon>
    </lineage>
</organism>
<keyword evidence="9" id="KW-1185">Reference proteome</keyword>
<comment type="caution">
    <text evidence="8">The sequence shown here is derived from an EMBL/GenBank/DDBJ whole genome shotgun (WGS) entry which is preliminary data.</text>
</comment>
<feature type="transmembrane region" description="Helical" evidence="7">
    <location>
        <begin position="145"/>
        <end position="165"/>
    </location>
</feature>
<evidence type="ECO:0000256" key="3">
    <source>
        <dbReference type="ARBA" id="ARBA00022475"/>
    </source>
</evidence>
<evidence type="ECO:0000256" key="1">
    <source>
        <dbReference type="ARBA" id="ARBA00004651"/>
    </source>
</evidence>
<evidence type="ECO:0000256" key="4">
    <source>
        <dbReference type="ARBA" id="ARBA00022692"/>
    </source>
</evidence>
<dbReference type="Proteomes" id="UP000694308">
    <property type="component" value="Unassembled WGS sequence"/>
</dbReference>
<feature type="transmembrane region" description="Helical" evidence="7">
    <location>
        <begin position="52"/>
        <end position="79"/>
    </location>
</feature>
<keyword evidence="5 7" id="KW-1133">Transmembrane helix</keyword>
<dbReference type="PANTHER" id="PTHR34184">
    <property type="entry name" value="UPF0718 PROTEIN YCGR"/>
    <property type="match status" value="1"/>
</dbReference>
<dbReference type="AlphaFoldDB" id="A0A949X659"/>
<keyword evidence="4 7" id="KW-0812">Transmembrane</keyword>
<dbReference type="Pfam" id="PF03773">
    <property type="entry name" value="ArsP_1"/>
    <property type="match status" value="1"/>
</dbReference>
<gene>
    <name evidence="8" type="ORF">I6U48_28725</name>
</gene>